<evidence type="ECO:0000259" key="7">
    <source>
        <dbReference type="Pfam" id="PF02754"/>
    </source>
</evidence>
<keyword evidence="3" id="KW-0479">Metal-binding</keyword>
<evidence type="ECO:0008006" key="11">
    <source>
        <dbReference type="Google" id="ProtNLM"/>
    </source>
</evidence>
<protein>
    <recommendedName>
        <fullName evidence="11">Lactate utilization protein A</fullName>
    </recommendedName>
</protein>
<dbReference type="SUPFAM" id="SSF46548">
    <property type="entry name" value="alpha-helical ferredoxin"/>
    <property type="match status" value="1"/>
</dbReference>
<dbReference type="RefSeq" id="WP_134212387.1">
    <property type="nucleotide sequence ID" value="NZ_QFFZ01000003.1"/>
</dbReference>
<dbReference type="GO" id="GO:0016491">
    <property type="term" value="F:oxidoreductase activity"/>
    <property type="evidence" value="ECO:0007669"/>
    <property type="project" value="UniProtKB-ARBA"/>
</dbReference>
<evidence type="ECO:0000256" key="2">
    <source>
        <dbReference type="ARBA" id="ARBA00022485"/>
    </source>
</evidence>
<accession>A0A4Y7RWR8</accession>
<dbReference type="Pfam" id="PF02754">
    <property type="entry name" value="CCG"/>
    <property type="match status" value="1"/>
</dbReference>
<dbReference type="AlphaFoldDB" id="A0A4Y7RWR8"/>
<reference evidence="9 10" key="1">
    <citation type="journal article" date="2018" name="Environ. Microbiol.">
        <title>Novel energy conservation strategies and behaviour of Pelotomaculum schinkii driving syntrophic propionate catabolism.</title>
        <authorList>
            <person name="Hidalgo-Ahumada C.A.P."/>
            <person name="Nobu M.K."/>
            <person name="Narihiro T."/>
            <person name="Tamaki H."/>
            <person name="Liu W.T."/>
            <person name="Kamagata Y."/>
            <person name="Stams A.J.M."/>
            <person name="Imachi H."/>
            <person name="Sousa D.Z."/>
        </authorList>
    </citation>
    <scope>NUCLEOTIDE SEQUENCE [LARGE SCALE GENOMIC DNA]</scope>
    <source>
        <strain evidence="9 10">MGP</strain>
    </source>
</reference>
<dbReference type="GO" id="GO:0046872">
    <property type="term" value="F:metal ion binding"/>
    <property type="evidence" value="ECO:0007669"/>
    <property type="project" value="UniProtKB-KW"/>
</dbReference>
<dbReference type="InterPro" id="IPR017900">
    <property type="entry name" value="4Fe4S_Fe_S_CS"/>
</dbReference>
<dbReference type="Proteomes" id="UP000297597">
    <property type="component" value="Unassembled WGS sequence"/>
</dbReference>
<feature type="domain" description="Cysteine-rich" evidence="7">
    <location>
        <begin position="393"/>
        <end position="493"/>
    </location>
</feature>
<dbReference type="InterPro" id="IPR017896">
    <property type="entry name" value="4Fe4S_Fe-S-bd"/>
</dbReference>
<dbReference type="Gene3D" id="1.10.1060.10">
    <property type="entry name" value="Alpha-helical ferredoxin"/>
    <property type="match status" value="1"/>
</dbReference>
<keyword evidence="4" id="KW-0249">Electron transport</keyword>
<evidence type="ECO:0000256" key="1">
    <source>
        <dbReference type="ARBA" id="ARBA00022448"/>
    </source>
</evidence>
<evidence type="ECO:0000256" key="5">
    <source>
        <dbReference type="ARBA" id="ARBA00023004"/>
    </source>
</evidence>
<dbReference type="PANTHER" id="PTHR43551:SF1">
    <property type="entry name" value="HETERODISULFIDE REDUCTASE"/>
    <property type="match status" value="1"/>
</dbReference>
<evidence type="ECO:0000313" key="9">
    <source>
        <dbReference type="EMBL" id="TEB13210.1"/>
    </source>
</evidence>
<dbReference type="Pfam" id="PF13183">
    <property type="entry name" value="Fer4_8"/>
    <property type="match status" value="1"/>
</dbReference>
<evidence type="ECO:0000259" key="8">
    <source>
        <dbReference type="Pfam" id="PF13183"/>
    </source>
</evidence>
<keyword evidence="2" id="KW-0004">4Fe-4S</keyword>
<evidence type="ECO:0000256" key="3">
    <source>
        <dbReference type="ARBA" id="ARBA00022723"/>
    </source>
</evidence>
<dbReference type="EMBL" id="QFFZ01000003">
    <property type="protein sequence ID" value="TEB13210.1"/>
    <property type="molecule type" value="Genomic_DNA"/>
</dbReference>
<keyword evidence="5" id="KW-0408">Iron</keyword>
<keyword evidence="6" id="KW-0411">Iron-sulfur</keyword>
<dbReference type="InterPro" id="IPR009051">
    <property type="entry name" value="Helical_ferredxn"/>
</dbReference>
<organism evidence="9 10">
    <name type="scientific">Pelotomaculum propionicicum</name>
    <dbReference type="NCBI Taxonomy" id="258475"/>
    <lineage>
        <taxon>Bacteria</taxon>
        <taxon>Bacillati</taxon>
        <taxon>Bacillota</taxon>
        <taxon>Clostridia</taxon>
        <taxon>Eubacteriales</taxon>
        <taxon>Desulfotomaculaceae</taxon>
        <taxon>Pelotomaculum</taxon>
    </lineage>
</organism>
<dbReference type="PROSITE" id="PS00198">
    <property type="entry name" value="4FE4S_FER_1"/>
    <property type="match status" value="1"/>
</dbReference>
<evidence type="ECO:0000313" key="10">
    <source>
        <dbReference type="Proteomes" id="UP000297597"/>
    </source>
</evidence>
<dbReference type="OrthoDB" id="9786127at2"/>
<feature type="domain" description="4Fe-4S ferredoxin-type" evidence="8">
    <location>
        <begin position="103"/>
        <end position="190"/>
    </location>
</feature>
<dbReference type="InterPro" id="IPR004017">
    <property type="entry name" value="Cys_rich_dom"/>
</dbReference>
<comment type="caution">
    <text evidence="9">The sequence shown here is derived from an EMBL/GenBank/DDBJ whole genome shotgun (WGS) entry which is preliminary data.</text>
</comment>
<sequence>MDSLKPQDITRPLSDQLISLDKFMPLPAPYDKPGMEPGPSPLKEAWKDNHCTTLDGIIGNDRLTRPGTKEEEERFVKNFLSGMDKLFSKETNSGFLTPFLLAFEYCAKCDACSEACHIFKASGEKEVYRPIFRSEALRKLYRRYKKGGGLAARFTGGDMEINLEAVLRLGELAYRCNLCRRCAQNCPLGLDNSLIAREIRALFSMEMGIAPTSLHERGTLLQLKTGSSTGMKRKAFSNIIEFIEEEIADRTGKMYKIPVDKKGADILLIHNAGEFLSWPDNPAAFAILFEEAGLNWTMSSELAGYDAVNYGIWYDDVQAQKIALAQRRAARELGVRRIVIGECGHAHRAAAVSSDRLAAGADNIPRESSFPILRDIVRSGAVKFDPLRNNFPVTLHDPCNIVRSMGVVMPQRQILKALCPQFREMTPHGVNNYCCGGGGGFSVMREMNFSEWKMKVAARMKFKQILDAFQDTIQDPVIPKYVCAPCSNCKGAIRDMLDLYQATAKFNVQYAGIVELMVNAMVIFDRPYFEWLQEGWAERKGI</sequence>
<dbReference type="GO" id="GO:0051539">
    <property type="term" value="F:4 iron, 4 sulfur cluster binding"/>
    <property type="evidence" value="ECO:0007669"/>
    <property type="project" value="UniProtKB-KW"/>
</dbReference>
<proteinExistence type="predicted"/>
<evidence type="ECO:0000256" key="4">
    <source>
        <dbReference type="ARBA" id="ARBA00022982"/>
    </source>
</evidence>
<keyword evidence="1" id="KW-0813">Transport</keyword>
<keyword evidence="10" id="KW-1185">Reference proteome</keyword>
<evidence type="ECO:0000256" key="6">
    <source>
        <dbReference type="ARBA" id="ARBA00023014"/>
    </source>
</evidence>
<gene>
    <name evidence="9" type="ORF">Pmgp_00506</name>
</gene>
<dbReference type="PANTHER" id="PTHR43551">
    <property type="entry name" value="FUMARATE REDUCTASE IRON-SULFUR SUBUNIT"/>
    <property type="match status" value="1"/>
</dbReference>
<name>A0A4Y7RWR8_9FIRM</name>